<keyword evidence="1" id="KW-0472">Membrane</keyword>
<keyword evidence="1" id="KW-0812">Transmembrane</keyword>
<accession>A0A2H0USQ4</accession>
<comment type="caution">
    <text evidence="2">The sequence shown here is derived from an EMBL/GenBank/DDBJ whole genome shotgun (WGS) entry which is preliminary data.</text>
</comment>
<reference evidence="3" key="1">
    <citation type="submission" date="2017-09" db="EMBL/GenBank/DDBJ databases">
        <title>Depth-based differentiation of microbial function through sediment-hosted aquifers and enrichment of novel symbionts in the deep terrestrial subsurface.</title>
        <authorList>
            <person name="Probst A.J."/>
            <person name="Ladd B."/>
            <person name="Jarett J.K."/>
            <person name="Geller-Mcgrath D.E."/>
            <person name="Sieber C.M.K."/>
            <person name="Emerson J.B."/>
            <person name="Anantharaman K."/>
            <person name="Thomas B.C."/>
            <person name="Malmstrom R."/>
            <person name="Stieglmeier M."/>
            <person name="Klingl A."/>
            <person name="Woyke T."/>
            <person name="Ryan C.M."/>
            <person name="Banfield J.F."/>
        </authorList>
    </citation>
    <scope>NUCLEOTIDE SEQUENCE [LARGE SCALE GENOMIC DNA]</scope>
</reference>
<organism evidence="2 3">
    <name type="scientific">Candidatus Harrisonbacteria bacterium CG10_big_fil_rev_8_21_14_0_10_44_23</name>
    <dbReference type="NCBI Taxonomy" id="1974585"/>
    <lineage>
        <taxon>Bacteria</taxon>
        <taxon>Candidatus Harrisoniibacteriota</taxon>
    </lineage>
</organism>
<protein>
    <submittedName>
        <fullName evidence="2">Uncharacterized protein</fullName>
    </submittedName>
</protein>
<dbReference type="AlphaFoldDB" id="A0A2H0USQ4"/>
<feature type="transmembrane region" description="Helical" evidence="1">
    <location>
        <begin position="6"/>
        <end position="30"/>
    </location>
</feature>
<name>A0A2H0USQ4_9BACT</name>
<sequence>MNNKGFISIGLIVVIAFGALAVSAVSYVAVKSIEANKEIATKETEEIDESLFKQEEADVTEEVVKEPRPKEQAVVDAIQIQTVAPKVSSLEDRNEAYALFTEVISDAMHDVEEIRTIAKSMMGYPSTFQSEIFVALEKFDELIADTETFIKEVYGYAENINANKYVDLEYWHNTGISKLVLKQKTFLERRVAIMKEFNDSVEYAGQSSNNYVYDDICNEIENSIRESISISGGLATESQIQAILNQKGCY</sequence>
<evidence type="ECO:0000256" key="1">
    <source>
        <dbReference type="SAM" id="Phobius"/>
    </source>
</evidence>
<evidence type="ECO:0000313" key="2">
    <source>
        <dbReference type="EMBL" id="PIR88825.1"/>
    </source>
</evidence>
<dbReference type="Proteomes" id="UP000229615">
    <property type="component" value="Unassembled WGS sequence"/>
</dbReference>
<keyword evidence="1" id="KW-1133">Transmembrane helix</keyword>
<gene>
    <name evidence="2" type="ORF">COU09_00135</name>
</gene>
<dbReference type="EMBL" id="PFBB01000002">
    <property type="protein sequence ID" value="PIR88825.1"/>
    <property type="molecule type" value="Genomic_DNA"/>
</dbReference>
<evidence type="ECO:0000313" key="3">
    <source>
        <dbReference type="Proteomes" id="UP000229615"/>
    </source>
</evidence>
<proteinExistence type="predicted"/>